<evidence type="ECO:0000256" key="8">
    <source>
        <dbReference type="ARBA" id="ARBA00039401"/>
    </source>
</evidence>
<dbReference type="InterPro" id="IPR029016">
    <property type="entry name" value="GAF-like_dom_sf"/>
</dbReference>
<reference evidence="11" key="1">
    <citation type="submission" date="2019-09" db="EMBL/GenBank/DDBJ databases">
        <title>Mumia zhuanghuii sp. nov. isolated from the intestinal contents of plateau pika (Ochotona curzoniae) in the Qinghai-Tibet plateau of China.</title>
        <authorList>
            <person name="Tian Z."/>
        </authorList>
    </citation>
    <scope>NUCLEOTIDE SEQUENCE [LARGE SCALE GENOMIC DNA]</scope>
    <source>
        <strain evidence="11">L-031</strain>
    </source>
</reference>
<dbReference type="AlphaFoldDB" id="A0A5J6L540"/>
<evidence type="ECO:0000313" key="11">
    <source>
        <dbReference type="Proteomes" id="UP000325516"/>
    </source>
</evidence>
<dbReference type="SMART" id="SM00388">
    <property type="entry name" value="HisKA"/>
    <property type="match status" value="1"/>
</dbReference>
<dbReference type="SMART" id="SM00065">
    <property type="entry name" value="GAF"/>
    <property type="match status" value="1"/>
</dbReference>
<gene>
    <name evidence="10" type="ORF">F6J85_11465</name>
</gene>
<dbReference type="InterPro" id="IPR036097">
    <property type="entry name" value="HisK_dim/P_sf"/>
</dbReference>
<sequence length="403" mass="43181">MSLTKTAPVVGPHALTRTVERLATALRLSEITEIVAEAVRELTGADGATFVFREDGQCFYAEENAIGPLWKGHRFPLTSCVSGWAMLHRETVVIPDIYADARVPHDAYRPTFVASLVMAPVRSADPIGALGAYWAEQTRPDPEVVRRLEVLADTAAVAVENLELRGAIGRRSAERDRFAARADDLDAAMHTLVHDLRGSLGVVTGYAELVSEGADAASAADYAAAILRAGDRMSAQIERMLSIYRITGQPLLPERCDLTLMARAIADDLRRHHPDRDLVIEVADDLTVWADPVLLHSLLENLLGNAVKFTARKAAARITVTPVGGGEGLVTFAVSDDGDGFAPEDAERLFRPLSRLHSQEQFSGTGLGLASVARIAELHGGSVRAEGRPGSGATFTVALPAVA</sequence>
<dbReference type="InterPro" id="IPR005467">
    <property type="entry name" value="His_kinase_dom"/>
</dbReference>
<dbReference type="Proteomes" id="UP000325516">
    <property type="component" value="Chromosome"/>
</dbReference>
<dbReference type="SUPFAM" id="SSF55781">
    <property type="entry name" value="GAF domain-like"/>
    <property type="match status" value="1"/>
</dbReference>
<keyword evidence="11" id="KW-1185">Reference proteome</keyword>
<dbReference type="EMBL" id="CP044232">
    <property type="protein sequence ID" value="QEW03653.1"/>
    <property type="molecule type" value="Genomic_DNA"/>
</dbReference>
<comment type="catalytic activity">
    <reaction evidence="1">
        <text>ATP + protein L-histidine = ADP + protein N-phospho-L-histidine.</text>
        <dbReference type="EC" id="2.7.13.3"/>
    </reaction>
</comment>
<dbReference type="GO" id="GO:0030295">
    <property type="term" value="F:protein kinase activator activity"/>
    <property type="evidence" value="ECO:0007669"/>
    <property type="project" value="TreeGrafter"/>
</dbReference>
<dbReference type="InterPro" id="IPR003018">
    <property type="entry name" value="GAF"/>
</dbReference>
<dbReference type="Pfam" id="PF02518">
    <property type="entry name" value="HATPase_c"/>
    <property type="match status" value="1"/>
</dbReference>
<dbReference type="GO" id="GO:0005886">
    <property type="term" value="C:plasma membrane"/>
    <property type="evidence" value="ECO:0007669"/>
    <property type="project" value="UniProtKB-SubCell"/>
</dbReference>
<accession>A0A5J6L540</accession>
<evidence type="ECO:0000313" key="10">
    <source>
        <dbReference type="EMBL" id="QEW03653.1"/>
    </source>
</evidence>
<dbReference type="InterPro" id="IPR004358">
    <property type="entry name" value="Sig_transdc_His_kin-like_C"/>
</dbReference>
<dbReference type="Gene3D" id="1.10.287.130">
    <property type="match status" value="1"/>
</dbReference>
<keyword evidence="5" id="KW-0808">Transferase</keyword>
<dbReference type="KEGG" id="mlz:F6J85_11465"/>
<name>A0A5J6L540_9MICO</name>
<evidence type="ECO:0000256" key="5">
    <source>
        <dbReference type="ARBA" id="ARBA00022679"/>
    </source>
</evidence>
<dbReference type="InterPro" id="IPR003594">
    <property type="entry name" value="HATPase_dom"/>
</dbReference>
<dbReference type="InterPro" id="IPR036890">
    <property type="entry name" value="HATPase_C_sf"/>
</dbReference>
<keyword evidence="4" id="KW-0597">Phosphoprotein</keyword>
<evidence type="ECO:0000256" key="1">
    <source>
        <dbReference type="ARBA" id="ARBA00000085"/>
    </source>
</evidence>
<comment type="subcellular location">
    <subcellularLocation>
        <location evidence="2">Cell membrane</location>
    </subcellularLocation>
</comment>
<dbReference type="Pfam" id="PF00512">
    <property type="entry name" value="HisKA"/>
    <property type="match status" value="1"/>
</dbReference>
<dbReference type="SMART" id="SM00387">
    <property type="entry name" value="HATPase_c"/>
    <property type="match status" value="1"/>
</dbReference>
<dbReference type="EC" id="2.7.13.3" evidence="3"/>
<feature type="domain" description="Histidine kinase" evidence="9">
    <location>
        <begin position="191"/>
        <end position="403"/>
    </location>
</feature>
<dbReference type="PROSITE" id="PS50109">
    <property type="entry name" value="HIS_KIN"/>
    <property type="match status" value="1"/>
</dbReference>
<dbReference type="GO" id="GO:0000156">
    <property type="term" value="F:phosphorelay response regulator activity"/>
    <property type="evidence" value="ECO:0007669"/>
    <property type="project" value="TreeGrafter"/>
</dbReference>
<keyword evidence="7" id="KW-0902">Two-component regulatory system</keyword>
<dbReference type="PRINTS" id="PR00344">
    <property type="entry name" value="BCTRLSENSOR"/>
</dbReference>
<dbReference type="GO" id="GO:0000155">
    <property type="term" value="F:phosphorelay sensor kinase activity"/>
    <property type="evidence" value="ECO:0007669"/>
    <property type="project" value="InterPro"/>
</dbReference>
<dbReference type="SUPFAM" id="SSF47384">
    <property type="entry name" value="Homodimeric domain of signal transducing histidine kinase"/>
    <property type="match status" value="1"/>
</dbReference>
<dbReference type="RefSeq" id="WP_150925124.1">
    <property type="nucleotide sequence ID" value="NZ_CP044232.1"/>
</dbReference>
<dbReference type="Gene3D" id="3.30.565.10">
    <property type="entry name" value="Histidine kinase-like ATPase, C-terminal domain"/>
    <property type="match status" value="1"/>
</dbReference>
<dbReference type="InterPro" id="IPR050351">
    <property type="entry name" value="BphY/WalK/GraS-like"/>
</dbReference>
<keyword evidence="6 10" id="KW-0418">Kinase</keyword>
<dbReference type="Gene3D" id="3.30.450.40">
    <property type="match status" value="1"/>
</dbReference>
<dbReference type="PANTHER" id="PTHR42878:SF15">
    <property type="entry name" value="BACTERIOPHYTOCHROME"/>
    <property type="match status" value="1"/>
</dbReference>
<evidence type="ECO:0000256" key="2">
    <source>
        <dbReference type="ARBA" id="ARBA00004236"/>
    </source>
</evidence>
<evidence type="ECO:0000256" key="4">
    <source>
        <dbReference type="ARBA" id="ARBA00022553"/>
    </source>
</evidence>
<evidence type="ECO:0000256" key="7">
    <source>
        <dbReference type="ARBA" id="ARBA00023012"/>
    </source>
</evidence>
<dbReference type="GO" id="GO:0007234">
    <property type="term" value="P:osmosensory signaling via phosphorelay pathway"/>
    <property type="evidence" value="ECO:0007669"/>
    <property type="project" value="TreeGrafter"/>
</dbReference>
<dbReference type="InterPro" id="IPR003661">
    <property type="entry name" value="HisK_dim/P_dom"/>
</dbReference>
<dbReference type="Pfam" id="PF13185">
    <property type="entry name" value="GAF_2"/>
    <property type="match status" value="1"/>
</dbReference>
<proteinExistence type="predicted"/>
<evidence type="ECO:0000256" key="3">
    <source>
        <dbReference type="ARBA" id="ARBA00012438"/>
    </source>
</evidence>
<dbReference type="SUPFAM" id="SSF55874">
    <property type="entry name" value="ATPase domain of HSP90 chaperone/DNA topoisomerase II/histidine kinase"/>
    <property type="match status" value="1"/>
</dbReference>
<dbReference type="PANTHER" id="PTHR42878">
    <property type="entry name" value="TWO-COMPONENT HISTIDINE KINASE"/>
    <property type="match status" value="1"/>
</dbReference>
<protein>
    <recommendedName>
        <fullName evidence="8">Sensor-like histidine kinase SenX3</fullName>
        <ecNumber evidence="3">2.7.13.3</ecNumber>
    </recommendedName>
</protein>
<organism evidence="10 11">
    <name type="scientific">Microbacterium lushaniae</name>
    <dbReference type="NCBI Taxonomy" id="2614639"/>
    <lineage>
        <taxon>Bacteria</taxon>
        <taxon>Bacillati</taxon>
        <taxon>Actinomycetota</taxon>
        <taxon>Actinomycetes</taxon>
        <taxon>Micrococcales</taxon>
        <taxon>Microbacteriaceae</taxon>
        <taxon>Microbacterium</taxon>
    </lineage>
</organism>
<evidence type="ECO:0000256" key="6">
    <source>
        <dbReference type="ARBA" id="ARBA00022777"/>
    </source>
</evidence>
<evidence type="ECO:0000259" key="9">
    <source>
        <dbReference type="PROSITE" id="PS50109"/>
    </source>
</evidence>